<dbReference type="PANTHER" id="PTHR24421">
    <property type="entry name" value="NITRATE/NITRITE SENSOR PROTEIN NARX-RELATED"/>
    <property type="match status" value="1"/>
</dbReference>
<dbReference type="Pfam" id="PF13426">
    <property type="entry name" value="PAS_9"/>
    <property type="match status" value="1"/>
</dbReference>
<dbReference type="RefSeq" id="WP_081163278.1">
    <property type="nucleotide sequence ID" value="NZ_LWBP01000067.1"/>
</dbReference>
<dbReference type="Pfam" id="PF00989">
    <property type="entry name" value="PAS"/>
    <property type="match status" value="1"/>
</dbReference>
<dbReference type="Pfam" id="PF07730">
    <property type="entry name" value="HisKA_3"/>
    <property type="match status" value="1"/>
</dbReference>
<name>A0A1V9G4V9_9BACT</name>
<dbReference type="Gene3D" id="3.30.450.20">
    <property type="entry name" value="PAS domain"/>
    <property type="match status" value="2"/>
</dbReference>
<dbReference type="CDD" id="cd16917">
    <property type="entry name" value="HATPase_UhpB-NarQ-NarX-like"/>
    <property type="match status" value="1"/>
</dbReference>
<dbReference type="OrthoDB" id="5401121at2"/>
<evidence type="ECO:0000313" key="5">
    <source>
        <dbReference type="EMBL" id="OQP65675.1"/>
    </source>
</evidence>
<feature type="domain" description="PAS" evidence="4">
    <location>
        <begin position="263"/>
        <end position="307"/>
    </location>
</feature>
<dbReference type="InterPro" id="IPR000014">
    <property type="entry name" value="PAS"/>
</dbReference>
<dbReference type="NCBIfam" id="TIGR00229">
    <property type="entry name" value="sensory_box"/>
    <property type="match status" value="2"/>
</dbReference>
<dbReference type="InterPro" id="IPR050482">
    <property type="entry name" value="Sensor_HK_TwoCompSys"/>
</dbReference>
<sequence length="615" mass="69140">MENEIPTKSTIELLIQHINEAAVFTNTSFLIVACNIAATNLFGFRLKDTSGLNISTLSINASSSNSQFASITNGDFTQGVIDFINNDKQKLALQITRHAIAPDTSAGGYLFIYKPLDIDHVNKGTGTAKSFSSLNNTAAFTSGNGNYFRLHDQHGDAMLIFDNELTCLDANAGACRLTGYNKKELLTMSLADLIHIDEVQQPMPATARLKTGDSLIWERKMRAKDGAAWYAAFTLQPMPDGRIISFVNDITRQKRTELALQQSEERHRLLFQQSPLPMFIVDLETFHFLDVNEAALISYGYSKKEFLALRALDIRPAEEFEKFYSKAPTISSGFVSMGLFRHMKKDGTVIDVEVYSHDFLYNEKKARLVLAIDITDKLEATREFRKHTAQLRDLSDHLLNIRETERTNIAREIHDELGQQLTILKMDVSWLHQKLQKYDDVLLLQKSGDTLKMLNETIKTVRRIATELRPSMLDDLGLIEAIEWQSKEFEKRSGIKITFEHTIAHLPVSNAIATSLFRIYQEALTNIARHANAKNVFSKLQLDNNEVILTILDDGIGFDLNALGKKQTLGLLGMKERTLMIGGRFNINSQPGEGTTIVVTTAVQPEEPPKLQPDQ</sequence>
<dbReference type="Pfam" id="PF02518">
    <property type="entry name" value="HATPase_c"/>
    <property type="match status" value="1"/>
</dbReference>
<keyword evidence="6" id="KW-1185">Reference proteome</keyword>
<dbReference type="CDD" id="cd00130">
    <property type="entry name" value="PAS"/>
    <property type="match status" value="2"/>
</dbReference>
<dbReference type="Proteomes" id="UP000192276">
    <property type="component" value="Unassembled WGS sequence"/>
</dbReference>
<dbReference type="Pfam" id="PF13188">
    <property type="entry name" value="PAS_8"/>
    <property type="match status" value="1"/>
</dbReference>
<dbReference type="PANTHER" id="PTHR24421:SF59">
    <property type="entry name" value="OXYGEN SENSOR HISTIDINE KINASE NREB"/>
    <property type="match status" value="1"/>
</dbReference>
<evidence type="ECO:0000256" key="3">
    <source>
        <dbReference type="ARBA" id="ARBA00023012"/>
    </source>
</evidence>
<dbReference type="SUPFAM" id="SSF55785">
    <property type="entry name" value="PYP-like sensor domain (PAS domain)"/>
    <property type="match status" value="2"/>
</dbReference>
<evidence type="ECO:0000256" key="2">
    <source>
        <dbReference type="ARBA" id="ARBA00022777"/>
    </source>
</evidence>
<dbReference type="SUPFAM" id="SSF55874">
    <property type="entry name" value="ATPase domain of HSP90 chaperone/DNA topoisomerase II/histidine kinase"/>
    <property type="match status" value="1"/>
</dbReference>
<dbReference type="SMART" id="SM00091">
    <property type="entry name" value="PAS"/>
    <property type="match status" value="3"/>
</dbReference>
<dbReference type="GO" id="GO:0016020">
    <property type="term" value="C:membrane"/>
    <property type="evidence" value="ECO:0007669"/>
    <property type="project" value="InterPro"/>
</dbReference>
<dbReference type="PROSITE" id="PS50112">
    <property type="entry name" value="PAS"/>
    <property type="match status" value="2"/>
</dbReference>
<comment type="caution">
    <text evidence="5">The sequence shown here is derived from an EMBL/GenBank/DDBJ whole genome shotgun (WGS) entry which is preliminary data.</text>
</comment>
<dbReference type="GO" id="GO:0000155">
    <property type="term" value="F:phosphorelay sensor kinase activity"/>
    <property type="evidence" value="ECO:0007669"/>
    <property type="project" value="InterPro"/>
</dbReference>
<dbReference type="InterPro" id="IPR013767">
    <property type="entry name" value="PAS_fold"/>
</dbReference>
<keyword evidence="2" id="KW-0418">Kinase</keyword>
<organism evidence="5 6">
    <name type="scientific">Niastella populi</name>
    <dbReference type="NCBI Taxonomy" id="550983"/>
    <lineage>
        <taxon>Bacteria</taxon>
        <taxon>Pseudomonadati</taxon>
        <taxon>Bacteroidota</taxon>
        <taxon>Chitinophagia</taxon>
        <taxon>Chitinophagales</taxon>
        <taxon>Chitinophagaceae</taxon>
        <taxon>Niastella</taxon>
    </lineage>
</organism>
<evidence type="ECO:0000313" key="6">
    <source>
        <dbReference type="Proteomes" id="UP000192276"/>
    </source>
</evidence>
<gene>
    <name evidence="5" type="ORF">A4R26_14715</name>
</gene>
<dbReference type="EMBL" id="LWBP01000067">
    <property type="protein sequence ID" value="OQP65675.1"/>
    <property type="molecule type" value="Genomic_DNA"/>
</dbReference>
<keyword evidence="1" id="KW-0808">Transferase</keyword>
<dbReference type="GO" id="GO:0046983">
    <property type="term" value="F:protein dimerization activity"/>
    <property type="evidence" value="ECO:0007669"/>
    <property type="project" value="InterPro"/>
</dbReference>
<keyword evidence="3" id="KW-0902">Two-component regulatory system</keyword>
<dbReference type="STRING" id="550983.A4R26_14715"/>
<dbReference type="AlphaFoldDB" id="A0A1V9G4V9"/>
<evidence type="ECO:0000256" key="1">
    <source>
        <dbReference type="ARBA" id="ARBA00022679"/>
    </source>
</evidence>
<dbReference type="Gene3D" id="3.30.565.10">
    <property type="entry name" value="Histidine kinase-like ATPase, C-terminal domain"/>
    <property type="match status" value="1"/>
</dbReference>
<dbReference type="InterPro" id="IPR011712">
    <property type="entry name" value="Sig_transdc_His_kin_sub3_dim/P"/>
</dbReference>
<dbReference type="Gene3D" id="1.20.5.1930">
    <property type="match status" value="1"/>
</dbReference>
<dbReference type="InterPro" id="IPR035965">
    <property type="entry name" value="PAS-like_dom_sf"/>
</dbReference>
<proteinExistence type="predicted"/>
<evidence type="ECO:0000259" key="4">
    <source>
        <dbReference type="PROSITE" id="PS50112"/>
    </source>
</evidence>
<feature type="domain" description="PAS" evidence="4">
    <location>
        <begin position="156"/>
        <end position="198"/>
    </location>
</feature>
<reference evidence="6" key="1">
    <citation type="submission" date="2016-04" db="EMBL/GenBank/DDBJ databases">
        <authorList>
            <person name="Chen L."/>
            <person name="Zhuang W."/>
            <person name="Wang G."/>
        </authorList>
    </citation>
    <scope>NUCLEOTIDE SEQUENCE [LARGE SCALE GENOMIC DNA]</scope>
    <source>
        <strain evidence="6">208</strain>
    </source>
</reference>
<accession>A0A1V9G4V9</accession>
<dbReference type="InterPro" id="IPR036890">
    <property type="entry name" value="HATPase_C_sf"/>
</dbReference>
<dbReference type="InterPro" id="IPR003594">
    <property type="entry name" value="HATPase_dom"/>
</dbReference>
<protein>
    <recommendedName>
        <fullName evidence="4">PAS domain-containing protein</fullName>
    </recommendedName>
</protein>